<evidence type="ECO:0000259" key="6">
    <source>
        <dbReference type="Pfam" id="PF01276"/>
    </source>
</evidence>
<dbReference type="AlphaFoldDB" id="A0A833M838"/>
<dbReference type="Gene3D" id="3.90.105.10">
    <property type="entry name" value="Molybdopterin biosynthesis moea protein, domain 2"/>
    <property type="match status" value="1"/>
</dbReference>
<evidence type="ECO:0000256" key="5">
    <source>
        <dbReference type="ARBA" id="ARBA00023239"/>
    </source>
</evidence>
<evidence type="ECO:0000259" key="7">
    <source>
        <dbReference type="Pfam" id="PF03711"/>
    </source>
</evidence>
<comment type="caution">
    <text evidence="8">The sequence shown here is derived from an EMBL/GenBank/DDBJ whole genome shotgun (WGS) entry which is preliminary data.</text>
</comment>
<comment type="similarity">
    <text evidence="2">Belongs to the Orn/Lys/Arg decarboxylase class-I family.</text>
</comment>
<comment type="cofactor">
    <cofactor evidence="1">
        <name>pyridoxal 5'-phosphate</name>
        <dbReference type="ChEBI" id="CHEBI:597326"/>
    </cofactor>
</comment>
<dbReference type="Gene3D" id="3.40.640.10">
    <property type="entry name" value="Type I PLP-dependent aspartate aminotransferase-like (Major domain)"/>
    <property type="match status" value="1"/>
</dbReference>
<keyword evidence="4" id="KW-0663">Pyridoxal phosphate</keyword>
<dbReference type="CDD" id="cd00615">
    <property type="entry name" value="Orn_deC_like"/>
    <property type="match status" value="1"/>
</dbReference>
<dbReference type="Proteomes" id="UP000465601">
    <property type="component" value="Unassembled WGS sequence"/>
</dbReference>
<reference evidence="8 9" key="1">
    <citation type="submission" date="2019-10" db="EMBL/GenBank/DDBJ databases">
        <title>Alkaliphilus serpentinus sp. nov. and Alkaliphilus pronyensis sp. nov., two novel anaerobic alkaliphilic species isolated from the serpentinized-hosted hydrothermal field of the Prony Bay (New Caledonia).</title>
        <authorList>
            <person name="Postec A."/>
        </authorList>
    </citation>
    <scope>NUCLEOTIDE SEQUENCE [LARGE SCALE GENOMIC DNA]</scope>
    <source>
        <strain evidence="8 9">LacT</strain>
    </source>
</reference>
<evidence type="ECO:0000313" key="9">
    <source>
        <dbReference type="Proteomes" id="UP000465601"/>
    </source>
</evidence>
<dbReference type="SUPFAM" id="SSF55904">
    <property type="entry name" value="Ornithine decarboxylase C-terminal domain"/>
    <property type="match status" value="1"/>
</dbReference>
<feature type="domain" description="Orn/Lys/Arg decarboxylases family 1 pyridoxal-P attachment site" evidence="6">
    <location>
        <begin position="5"/>
        <end position="324"/>
    </location>
</feature>
<dbReference type="InterPro" id="IPR052357">
    <property type="entry name" value="Orn_Lys_Arg_decarboxylase-I"/>
</dbReference>
<dbReference type="EMBL" id="WBZB01000012">
    <property type="protein sequence ID" value="KAB3531807.1"/>
    <property type="molecule type" value="Genomic_DNA"/>
</dbReference>
<evidence type="ECO:0000256" key="1">
    <source>
        <dbReference type="ARBA" id="ARBA00001933"/>
    </source>
</evidence>
<keyword evidence="8" id="KW-0808">Transferase</keyword>
<feature type="domain" description="Orn/Lys/Arg decarboxylase C-terminal" evidence="7">
    <location>
        <begin position="407"/>
        <end position="462"/>
    </location>
</feature>
<evidence type="ECO:0000313" key="8">
    <source>
        <dbReference type="EMBL" id="KAB3531807.1"/>
    </source>
</evidence>
<dbReference type="GO" id="GO:0008483">
    <property type="term" value="F:transaminase activity"/>
    <property type="evidence" value="ECO:0007669"/>
    <property type="project" value="UniProtKB-KW"/>
</dbReference>
<dbReference type="InterPro" id="IPR036633">
    <property type="entry name" value="Prn/Lys/Arg_de-COase_C_sf"/>
</dbReference>
<proteinExistence type="inferred from homology"/>
<evidence type="ECO:0000256" key="4">
    <source>
        <dbReference type="ARBA" id="ARBA00022898"/>
    </source>
</evidence>
<accession>A0A833M838</accession>
<dbReference type="InterPro" id="IPR015424">
    <property type="entry name" value="PyrdxlP-dep_Trfase"/>
</dbReference>
<dbReference type="PANTHER" id="PTHR43277:SF4">
    <property type="entry name" value="ARGININE DECARBOXYLASE"/>
    <property type="match status" value="1"/>
</dbReference>
<organism evidence="8 9">
    <name type="scientific">Alkaliphilus serpentinus</name>
    <dbReference type="NCBI Taxonomy" id="1482731"/>
    <lineage>
        <taxon>Bacteria</taxon>
        <taxon>Bacillati</taxon>
        <taxon>Bacillota</taxon>
        <taxon>Clostridia</taxon>
        <taxon>Peptostreptococcales</taxon>
        <taxon>Natronincolaceae</taxon>
        <taxon>Alkaliphilus</taxon>
    </lineage>
</organism>
<dbReference type="SUPFAM" id="SSF53383">
    <property type="entry name" value="PLP-dependent transferases"/>
    <property type="match status" value="1"/>
</dbReference>
<name>A0A833M838_9FIRM</name>
<dbReference type="InterPro" id="IPR000310">
    <property type="entry name" value="Orn/Lys/Arg_deCO2ase_major_dom"/>
</dbReference>
<evidence type="ECO:0000256" key="2">
    <source>
        <dbReference type="ARBA" id="ARBA00010671"/>
    </source>
</evidence>
<keyword evidence="5" id="KW-0456">Lyase</keyword>
<dbReference type="InterPro" id="IPR015421">
    <property type="entry name" value="PyrdxlP-dep_Trfase_major"/>
</dbReference>
<keyword evidence="9" id="KW-1185">Reference proteome</keyword>
<dbReference type="OrthoDB" id="9815233at2"/>
<keyword evidence="8" id="KW-0032">Aminotransferase</keyword>
<keyword evidence="3" id="KW-0210">Decarboxylase</keyword>
<evidence type="ECO:0000256" key="3">
    <source>
        <dbReference type="ARBA" id="ARBA00022793"/>
    </source>
</evidence>
<gene>
    <name evidence="8" type="ORF">F8153_03560</name>
</gene>
<dbReference type="Pfam" id="PF03711">
    <property type="entry name" value="OKR_DC_1_C"/>
    <property type="match status" value="1"/>
</dbReference>
<dbReference type="PANTHER" id="PTHR43277">
    <property type="entry name" value="ARGININE DECARBOXYLASE"/>
    <property type="match status" value="1"/>
</dbReference>
<dbReference type="Pfam" id="PF01276">
    <property type="entry name" value="OKR_DC_1"/>
    <property type="match status" value="1"/>
</dbReference>
<dbReference type="RefSeq" id="WP_151864987.1">
    <property type="nucleotide sequence ID" value="NZ_WBZB01000012.1"/>
</dbReference>
<protein>
    <submittedName>
        <fullName evidence="8">Aminotransferase class I/II-fold pyridoxal phosphate-dependent enzyme</fullName>
    </submittedName>
</protein>
<dbReference type="InterPro" id="IPR008286">
    <property type="entry name" value="Prn/Lys/Arg_de-COase_C"/>
</dbReference>
<dbReference type="GO" id="GO:0016831">
    <property type="term" value="F:carboxy-lyase activity"/>
    <property type="evidence" value="ECO:0007669"/>
    <property type="project" value="UniProtKB-KW"/>
</dbReference>
<sequence>MNKSPIFQQLIKLYHQQMVSFHTPGHKNGNIYNSLGYHDFKNNILNIDTTEIPFTDNLFSPMGCIKEAQHRAAEVFGSQETFFLVNGSTSGVYSMIMAATKPGDKIIIARNSHKSVINSVFLGDLDPIFLYPETDDHQGIAMGIDAESLDNLLFNNPDVKAVVITYPTYHGIACDLKKIAEITHKYDKILLVDEAHGAHLGLSNQLPATALECGADGVVQSTHKTLPAFTQSSMLHIQGDRIDREKLRFMLQLHQSSSPSYILMASLDMATMIYQTKGKDLMEKLLESIHYLQEKLLSIEGLHINDKSIIGNYQVKDIDITKLWISHKAKGITGPQLEEKLRSQYSIQLELSNIYGALAITTIGNNKRDFERLIIALQEISKEKGKAPVKEIPPISYKSPVQGCSFKKAIYHEKILIPLDECNGRISGEYLIPYPPGIPLIIPGEIIDKEVIKYIKLLRETGVEVLGPSDGNCQYINIVNT</sequence>